<feature type="domain" description="Glycoside hydrolase family 2 catalytic" evidence="5">
    <location>
        <begin position="235"/>
        <end position="386"/>
    </location>
</feature>
<dbReference type="InterPro" id="IPR006101">
    <property type="entry name" value="Glyco_hydro_2"/>
</dbReference>
<dbReference type="SUPFAM" id="SSF49785">
    <property type="entry name" value="Galactose-binding domain-like"/>
    <property type="match status" value="1"/>
</dbReference>
<dbReference type="InterPro" id="IPR036156">
    <property type="entry name" value="Beta-gal/glucu_dom_sf"/>
</dbReference>
<feature type="domain" description="Glycoside hydrolase family 2" evidence="8">
    <location>
        <begin position="674"/>
        <end position="772"/>
    </location>
</feature>
<dbReference type="EMBL" id="JACOPG010000002">
    <property type="protein sequence ID" value="MBC5686159.1"/>
    <property type="molecule type" value="Genomic_DNA"/>
</dbReference>
<dbReference type="PANTHER" id="PTHR42732:SF1">
    <property type="entry name" value="BETA-MANNOSIDASE"/>
    <property type="match status" value="1"/>
</dbReference>
<evidence type="ECO:0000313" key="9">
    <source>
        <dbReference type="EMBL" id="MBC5686159.1"/>
    </source>
</evidence>
<keyword evidence="3" id="KW-0326">Glycosidase</keyword>
<dbReference type="GO" id="GO:0016787">
    <property type="term" value="F:hydrolase activity"/>
    <property type="evidence" value="ECO:0007669"/>
    <property type="project" value="UniProtKB-KW"/>
</dbReference>
<keyword evidence="10" id="KW-1185">Reference proteome</keyword>
<dbReference type="SUPFAM" id="SSF49303">
    <property type="entry name" value="beta-Galactosidase/glucuronidase domain"/>
    <property type="match status" value="1"/>
</dbReference>
<accession>A0ABR7GFC9</accession>
<name>A0ABR7GFC9_9FIRM</name>
<comment type="similarity">
    <text evidence="1">Belongs to the glycosyl hydrolase 2 family.</text>
</comment>
<evidence type="ECO:0000256" key="1">
    <source>
        <dbReference type="ARBA" id="ARBA00007401"/>
    </source>
</evidence>
<dbReference type="Pfam" id="PF00703">
    <property type="entry name" value="Glyco_hydro_2"/>
    <property type="match status" value="1"/>
</dbReference>
<proteinExistence type="inferred from homology"/>
<feature type="domain" description="Glycoside hydrolase family 2 immunoglobulin-like beta-sandwich" evidence="4">
    <location>
        <begin position="160"/>
        <end position="227"/>
    </location>
</feature>
<dbReference type="Proteomes" id="UP000643810">
    <property type="component" value="Unassembled WGS sequence"/>
</dbReference>
<dbReference type="PANTHER" id="PTHR42732">
    <property type="entry name" value="BETA-GALACTOSIDASE"/>
    <property type="match status" value="1"/>
</dbReference>
<dbReference type="InterPro" id="IPR040605">
    <property type="entry name" value="Glyco_hydro2_dom5"/>
</dbReference>
<dbReference type="Gene3D" id="3.20.20.80">
    <property type="entry name" value="Glycosidases"/>
    <property type="match status" value="1"/>
</dbReference>
<protein>
    <submittedName>
        <fullName evidence="9">Glycoside hydrolase family 2 protein</fullName>
    </submittedName>
</protein>
<evidence type="ECO:0000256" key="2">
    <source>
        <dbReference type="ARBA" id="ARBA00022801"/>
    </source>
</evidence>
<evidence type="ECO:0000313" key="10">
    <source>
        <dbReference type="Proteomes" id="UP000643810"/>
    </source>
</evidence>
<organism evidence="9 10">
    <name type="scientific">Roseburia lenta</name>
    <dbReference type="NCBI Taxonomy" id="2763061"/>
    <lineage>
        <taxon>Bacteria</taxon>
        <taxon>Bacillati</taxon>
        <taxon>Bacillota</taxon>
        <taxon>Clostridia</taxon>
        <taxon>Lachnospirales</taxon>
        <taxon>Lachnospiraceae</taxon>
        <taxon>Roseburia</taxon>
    </lineage>
</organism>
<dbReference type="InterPro" id="IPR006102">
    <property type="entry name" value="Ig-like_GH2"/>
</dbReference>
<dbReference type="PRINTS" id="PR00132">
    <property type="entry name" value="GLHYDRLASE2"/>
</dbReference>
<dbReference type="InterPro" id="IPR032311">
    <property type="entry name" value="DUF4982"/>
</dbReference>
<dbReference type="Pfam" id="PF18565">
    <property type="entry name" value="Glyco_hydro2_C5"/>
    <property type="match status" value="1"/>
</dbReference>
<dbReference type="InterPro" id="IPR006104">
    <property type="entry name" value="Glyco_hydro_2_N"/>
</dbReference>
<evidence type="ECO:0000256" key="3">
    <source>
        <dbReference type="ARBA" id="ARBA00023295"/>
    </source>
</evidence>
<dbReference type="Gene3D" id="2.60.40.10">
    <property type="entry name" value="Immunoglobulins"/>
    <property type="match status" value="3"/>
</dbReference>
<dbReference type="Pfam" id="PF02836">
    <property type="entry name" value="Glyco_hydro_2_C"/>
    <property type="match status" value="1"/>
</dbReference>
<dbReference type="InterPro" id="IPR051913">
    <property type="entry name" value="GH2_Domain-Containing"/>
</dbReference>
<feature type="domain" description="DUF4982" evidence="7">
    <location>
        <begin position="602"/>
        <end position="659"/>
    </location>
</feature>
<dbReference type="InterPro" id="IPR006103">
    <property type="entry name" value="Glyco_hydro_2_cat"/>
</dbReference>
<dbReference type="InterPro" id="IPR013783">
    <property type="entry name" value="Ig-like_fold"/>
</dbReference>
<dbReference type="InterPro" id="IPR017853">
    <property type="entry name" value="GH"/>
</dbReference>
<dbReference type="InterPro" id="IPR008979">
    <property type="entry name" value="Galactose-bd-like_sf"/>
</dbReference>
<dbReference type="Pfam" id="PF16355">
    <property type="entry name" value="DUF4982"/>
    <property type="match status" value="1"/>
</dbReference>
<dbReference type="RefSeq" id="WP_186854149.1">
    <property type="nucleotide sequence ID" value="NZ_JACOPG010000002.1"/>
</dbReference>
<keyword evidence="2 9" id="KW-0378">Hydrolase</keyword>
<gene>
    <name evidence="9" type="ORF">H8R94_05990</name>
</gene>
<evidence type="ECO:0000259" key="7">
    <source>
        <dbReference type="Pfam" id="PF16355"/>
    </source>
</evidence>
<dbReference type="Gene3D" id="2.60.120.260">
    <property type="entry name" value="Galactose-binding domain-like"/>
    <property type="match status" value="1"/>
</dbReference>
<feature type="domain" description="Glycosyl hydrolases family 2 sugar binding" evidence="6">
    <location>
        <begin position="49"/>
        <end position="140"/>
    </location>
</feature>
<reference evidence="9 10" key="1">
    <citation type="submission" date="2020-08" db="EMBL/GenBank/DDBJ databases">
        <title>Genome public.</title>
        <authorList>
            <person name="Liu C."/>
            <person name="Sun Q."/>
        </authorList>
    </citation>
    <scope>NUCLEOTIDE SEQUENCE [LARGE SCALE GENOMIC DNA]</scope>
    <source>
        <strain evidence="9 10">NSJ-9</strain>
    </source>
</reference>
<dbReference type="SUPFAM" id="SSF51445">
    <property type="entry name" value="(Trans)glycosidases"/>
    <property type="match status" value="1"/>
</dbReference>
<dbReference type="Pfam" id="PF02837">
    <property type="entry name" value="Glyco_hydro_2_N"/>
    <property type="match status" value="1"/>
</dbReference>
<comment type="caution">
    <text evidence="9">The sequence shown here is derived from an EMBL/GenBank/DDBJ whole genome shotgun (WGS) entry which is preliminary data.</text>
</comment>
<evidence type="ECO:0000259" key="5">
    <source>
        <dbReference type="Pfam" id="PF02836"/>
    </source>
</evidence>
<evidence type="ECO:0000259" key="6">
    <source>
        <dbReference type="Pfam" id="PF02837"/>
    </source>
</evidence>
<evidence type="ECO:0000259" key="4">
    <source>
        <dbReference type="Pfam" id="PF00703"/>
    </source>
</evidence>
<evidence type="ECO:0000259" key="8">
    <source>
        <dbReference type="Pfam" id="PF18565"/>
    </source>
</evidence>
<sequence>MTCDFNDGWLFQKEGQPGESVDLPHDAMITEVRNASCRNGVNTGFFPGGKYVYTKYWKVNPEWLEKSVRVHFEGVYQNCHVFLNEVEVGSHKYGYTPFDIDLTGKLQAGENCLRLMVDNSLEPNCRWYSGAGIYRPVQLIVEEKQHIERIRVKTLAINPAVISVDVIGDSLEAVTVSICDRSHILYEGEPGKITLQQVQLWSDETPKLYTCIAKCKTDEKRLDFGIRKLEWSAEKGLLVNEKEILLRGGCIHHDHGVLGACEFWDAEERRIRILKDAGFNAIRMAHHPASQILLSICDRLGMYVMNETFDGWYVPKTYHDYARYFDECWKDDVRSMVESAENHPSVIMYSIGNEVSETATSKGIKVCRKIQDYVHGLDDTRPVTAGINVLLNVYAHMGIGVYRDKGEYQPKPLPPGKSYHDKKSGSAFFNAMAQKLGPLMFFMSKGRHGDKACAPAGDVLDIIGLNYASSRYDEDAKKYPERMMVGSETMVADLPYNWSRVKKYPQLVGDFVWSAWDYLGEACIGDWTYHSYKGLPLLAGQGMIDITGKALASMYYMQIVWGLRKKPFIAVSPLNHADETPTKGAWQFTNAIDSWSWEGYEGVKTTVEVYAAGESVRLFLNDRLIGCRRLKKFKSSFSLVYQPGVLRAEALDTNGNVIAQHFLGTAQKETILWAEAEKKELRANGQDLCYVPIEFTDKKHCLKPYIEKRVDIAVEGCVSLAGFGSALCKTNEVFDRNHHMAYRGRCLAVLRAKNEQGKAKVSISAEGVEPVVIRLEVK</sequence>